<keyword evidence="1" id="KW-0378">Hydrolase</keyword>
<comment type="caution">
    <text evidence="1">The sequence shown here is derived from an EMBL/GenBank/DDBJ whole genome shotgun (WGS) entry which is preliminary data.</text>
</comment>
<protein>
    <submittedName>
        <fullName evidence="1">Alpha/beta hydrolase</fullName>
    </submittedName>
</protein>
<dbReference type="EMBL" id="NPKH01000039">
    <property type="protein sequence ID" value="PAP91633.1"/>
    <property type="molecule type" value="Genomic_DNA"/>
</dbReference>
<reference evidence="1 2" key="1">
    <citation type="submission" date="2017-08" db="EMBL/GenBank/DDBJ databases">
        <title>Mesorhizobium wenxinae sp. nov., a novel rhizobial species isolated from root nodules of chickpea (Cicer arietinum L.).</title>
        <authorList>
            <person name="Zhang J."/>
        </authorList>
    </citation>
    <scope>NUCLEOTIDE SEQUENCE [LARGE SCALE GENOMIC DNA]</scope>
    <source>
        <strain evidence="2">WYCCWR 10019</strain>
    </source>
</reference>
<gene>
    <name evidence="1" type="ORF">CIT31_30755</name>
</gene>
<organism evidence="1 2">
    <name type="scientific">Mesorhizobium wenxiniae</name>
    <dbReference type="NCBI Taxonomy" id="2014805"/>
    <lineage>
        <taxon>Bacteria</taxon>
        <taxon>Pseudomonadati</taxon>
        <taxon>Pseudomonadota</taxon>
        <taxon>Alphaproteobacteria</taxon>
        <taxon>Hyphomicrobiales</taxon>
        <taxon>Phyllobacteriaceae</taxon>
        <taxon>Mesorhizobium</taxon>
    </lineage>
</organism>
<evidence type="ECO:0000313" key="2">
    <source>
        <dbReference type="Proteomes" id="UP000215931"/>
    </source>
</evidence>
<dbReference type="Gene3D" id="3.40.50.1820">
    <property type="entry name" value="alpha/beta hydrolase"/>
    <property type="match status" value="1"/>
</dbReference>
<evidence type="ECO:0000313" key="1">
    <source>
        <dbReference type="EMBL" id="PAP91633.1"/>
    </source>
</evidence>
<sequence>MISAAGDFDFLALPGRGNSGPDHWMSHWCRAFPNSSRVLQAEWDRPNPEDWIGRVDAAIAAAPRRVVLLAHSLAVATAVKWAAGASESQLNKVAGALLVAATNVENPDPSFDLVRPFAPMPLKRLPFPTLVVASRTDPRVTFDQATAFAAAWGADLADAGDLGHMGNLTHLGLWPAGLLMLGRLLEKARL</sequence>
<dbReference type="SUPFAM" id="SSF53474">
    <property type="entry name" value="alpha/beta-Hydrolases"/>
    <property type="match status" value="1"/>
</dbReference>
<dbReference type="RefSeq" id="WP_095521638.1">
    <property type="nucleotide sequence ID" value="NZ_NPKH01000039.1"/>
</dbReference>
<keyword evidence="2" id="KW-1185">Reference proteome</keyword>
<proteinExistence type="predicted"/>
<dbReference type="OrthoDB" id="9804993at2"/>
<accession>A0A271K7A3</accession>
<dbReference type="InterPro" id="IPR029058">
    <property type="entry name" value="AB_hydrolase_fold"/>
</dbReference>
<dbReference type="Pfam" id="PF06821">
    <property type="entry name" value="Ser_hydrolase"/>
    <property type="match status" value="1"/>
</dbReference>
<name>A0A271K7A3_9HYPH</name>
<dbReference type="GO" id="GO:0016787">
    <property type="term" value="F:hydrolase activity"/>
    <property type="evidence" value="ECO:0007669"/>
    <property type="project" value="UniProtKB-KW"/>
</dbReference>
<dbReference type="InterPro" id="IPR010662">
    <property type="entry name" value="RBBP9/YdeN"/>
</dbReference>
<dbReference type="AlphaFoldDB" id="A0A271K7A3"/>
<dbReference type="Proteomes" id="UP000215931">
    <property type="component" value="Unassembled WGS sequence"/>
</dbReference>